<evidence type="ECO:0000313" key="2">
    <source>
        <dbReference type="EMBL" id="RRT62930.1"/>
    </source>
</evidence>
<dbReference type="EMBL" id="AMZH03006791">
    <property type="protein sequence ID" value="RRT62930.1"/>
    <property type="molecule type" value="Genomic_DNA"/>
</dbReference>
<reference evidence="2 3" key="1">
    <citation type="journal article" date="2014" name="Agronomy (Basel)">
        <title>A Draft Genome Sequence for Ensete ventricosum, the Drought-Tolerant Tree Against Hunger.</title>
        <authorList>
            <person name="Harrison J."/>
            <person name="Moore K.A."/>
            <person name="Paszkiewicz K."/>
            <person name="Jones T."/>
            <person name="Grant M."/>
            <person name="Ambacheew D."/>
            <person name="Muzemil S."/>
            <person name="Studholme D.J."/>
        </authorList>
    </citation>
    <scope>NUCLEOTIDE SEQUENCE [LARGE SCALE GENOMIC DNA]</scope>
</reference>
<evidence type="ECO:0008006" key="4">
    <source>
        <dbReference type="Google" id="ProtNLM"/>
    </source>
</evidence>
<dbReference type="GO" id="GO:0019104">
    <property type="term" value="F:DNA N-glycosylase activity"/>
    <property type="evidence" value="ECO:0007669"/>
    <property type="project" value="InterPro"/>
</dbReference>
<organism evidence="2 3">
    <name type="scientific">Ensete ventricosum</name>
    <name type="common">Abyssinian banana</name>
    <name type="synonym">Musa ensete</name>
    <dbReference type="NCBI Taxonomy" id="4639"/>
    <lineage>
        <taxon>Eukaryota</taxon>
        <taxon>Viridiplantae</taxon>
        <taxon>Streptophyta</taxon>
        <taxon>Embryophyta</taxon>
        <taxon>Tracheophyta</taxon>
        <taxon>Spermatophyta</taxon>
        <taxon>Magnoliopsida</taxon>
        <taxon>Liliopsida</taxon>
        <taxon>Zingiberales</taxon>
        <taxon>Musaceae</taxon>
        <taxon>Ensete</taxon>
    </lineage>
</organism>
<feature type="compositionally biased region" description="Low complexity" evidence="1">
    <location>
        <begin position="95"/>
        <end position="107"/>
    </location>
</feature>
<accession>A0A426ZG25</accession>
<name>A0A426ZG25_ENSVE</name>
<evidence type="ECO:0000256" key="1">
    <source>
        <dbReference type="SAM" id="MobiDB-lite"/>
    </source>
</evidence>
<dbReference type="GO" id="GO:0035514">
    <property type="term" value="F:DNA demethylase activity"/>
    <property type="evidence" value="ECO:0007669"/>
    <property type="project" value="InterPro"/>
</dbReference>
<dbReference type="PANTHER" id="PTHR46213">
    <property type="entry name" value="TRANSCRIPTIONAL ACTIVATOR DEMETER"/>
    <property type="match status" value="1"/>
</dbReference>
<protein>
    <recommendedName>
        <fullName evidence="4">DEMETER-like protein 2</fullName>
    </recommendedName>
</protein>
<sequence>MSTLTEEYGGIPSTDDIDSLFIYHIGDVEVNNMDKTNESTGINVKGDDLDNFCGQIVNARGREVEVSLKATNGRMEISTPIAENSESEAKRSLDDTVSSQTSVSSSVGSLNCTNHDTSFVGSAPHELLDIGLDGSVVSGSDSYASCQGHIQISGVIVVQEICNQDTDGHMSSEKCNEAATILQQGEMKRYFQVVNSQHEVEFVAQKQHCQPQESFSNSCDDVKGNSMVTKAAEPDSKLQAFGLLEFPTEKLKGTPRVKKAKAESKKAKAFDWDSLRKEVCHNGYMSERSKDRMDSLDWDAVRWSDVREISETIRERGMNNVLAERIKNLQNYMLENTEFQEGEMEKALVAITNEAASIPMPKLKNVKRLRTEHLLMQLEPREYDDPCPYLLSIWSPGKQMS</sequence>
<feature type="region of interest" description="Disordered" evidence="1">
    <location>
        <begin position="77"/>
        <end position="107"/>
    </location>
</feature>
<gene>
    <name evidence="2" type="ORF">B296_00043082</name>
</gene>
<dbReference type="PANTHER" id="PTHR46213:SF13">
    <property type="entry name" value="DEMETER-LIKE PROTEIN 2-RELATED"/>
    <property type="match status" value="1"/>
</dbReference>
<comment type="caution">
    <text evidence="2">The sequence shown here is derived from an EMBL/GenBank/DDBJ whole genome shotgun (WGS) entry which is preliminary data.</text>
</comment>
<dbReference type="Proteomes" id="UP000287651">
    <property type="component" value="Unassembled WGS sequence"/>
</dbReference>
<evidence type="ECO:0000313" key="3">
    <source>
        <dbReference type="Proteomes" id="UP000287651"/>
    </source>
</evidence>
<dbReference type="AlphaFoldDB" id="A0A426ZG25"/>
<dbReference type="InterPro" id="IPR044811">
    <property type="entry name" value="DME/ROS1"/>
</dbReference>
<proteinExistence type="predicted"/>
<dbReference type="GO" id="GO:0141166">
    <property type="term" value="P:chromosomal 5-methylcytosine DNA demethylation pathway"/>
    <property type="evidence" value="ECO:0007669"/>
    <property type="project" value="InterPro"/>
</dbReference>